<reference evidence="1 2" key="1">
    <citation type="submission" date="2016-06" db="EMBL/GenBank/DDBJ databases">
        <authorList>
            <person name="Kjaerup R.B."/>
            <person name="Dalgaard T.S."/>
            <person name="Juul-Madsen H.R."/>
        </authorList>
    </citation>
    <scope>NUCLEOTIDE SEQUENCE [LARGE SCALE GENOMIC DNA]</scope>
    <source>
        <strain evidence="1 2">Pb300</strain>
    </source>
</reference>
<proteinExistence type="predicted"/>
<protein>
    <submittedName>
        <fullName evidence="1">Uncharacterized protein</fullName>
    </submittedName>
</protein>
<organism evidence="1 2">
    <name type="scientific">Paracoccidioides brasiliensis</name>
    <dbReference type="NCBI Taxonomy" id="121759"/>
    <lineage>
        <taxon>Eukaryota</taxon>
        <taxon>Fungi</taxon>
        <taxon>Dikarya</taxon>
        <taxon>Ascomycota</taxon>
        <taxon>Pezizomycotina</taxon>
        <taxon>Eurotiomycetes</taxon>
        <taxon>Eurotiomycetidae</taxon>
        <taxon>Onygenales</taxon>
        <taxon>Ajellomycetaceae</taxon>
        <taxon>Paracoccidioides</taxon>
    </lineage>
</organism>
<evidence type="ECO:0000313" key="1">
    <source>
        <dbReference type="EMBL" id="ODH26355.1"/>
    </source>
</evidence>
<accession>A0A1D2JCH6</accession>
<name>A0A1D2JCH6_PARBR</name>
<evidence type="ECO:0000313" key="2">
    <source>
        <dbReference type="Proteomes" id="UP000242814"/>
    </source>
</evidence>
<dbReference type="EMBL" id="LZYO01000190">
    <property type="protein sequence ID" value="ODH26355.1"/>
    <property type="molecule type" value="Genomic_DNA"/>
</dbReference>
<sequence>MRHALEVEVEVEAGWVGLKSINLTYILPSRTDKSIVDSRQLHKHTGDENVGPILVCLPRPHHMHPTRMSMSITLHFISKLGLHAFAGRNPVAAWKPHSRAYSDATRFTVEFNIQDIENNSVDAPPQQPVPKQASIFLIDKICGHCFVQRHSPDSAVNFAQPYKIDKLRFQCPATSRTR</sequence>
<dbReference type="Proteomes" id="UP000242814">
    <property type="component" value="Unassembled WGS sequence"/>
</dbReference>
<comment type="caution">
    <text evidence="1">The sequence shown here is derived from an EMBL/GenBank/DDBJ whole genome shotgun (WGS) entry which is preliminary data.</text>
</comment>
<dbReference type="AlphaFoldDB" id="A0A1D2JCH6"/>
<gene>
    <name evidence="1" type="ORF">ACO22_04683</name>
</gene>